<feature type="domain" description="SLH" evidence="1">
    <location>
        <begin position="7"/>
        <end position="70"/>
    </location>
</feature>
<dbReference type="InterPro" id="IPR051465">
    <property type="entry name" value="Cell_Envelope_Struct_Comp"/>
</dbReference>
<accession>W1XJX2</accession>
<dbReference type="PROSITE" id="PS51272">
    <property type="entry name" value="SLH"/>
    <property type="match status" value="1"/>
</dbReference>
<proteinExistence type="predicted"/>
<name>W1XJX2_9ZZZZ</name>
<feature type="non-terminal residue" evidence="2">
    <location>
        <position position="1"/>
    </location>
</feature>
<dbReference type="EMBL" id="AZMM01014925">
    <property type="protein sequence ID" value="ETJ30557.1"/>
    <property type="molecule type" value="Genomic_DNA"/>
</dbReference>
<organism evidence="2">
    <name type="scientific">human gut metagenome</name>
    <dbReference type="NCBI Taxonomy" id="408170"/>
    <lineage>
        <taxon>unclassified sequences</taxon>
        <taxon>metagenomes</taxon>
        <taxon>organismal metagenomes</taxon>
    </lineage>
</organism>
<comment type="caution">
    <text evidence="2">The sequence shown here is derived from an EMBL/GenBank/DDBJ whole genome shotgun (WGS) entry which is preliminary data.</text>
</comment>
<gene>
    <name evidence="2" type="ORF">Q604_UNBC14925G0001</name>
</gene>
<evidence type="ECO:0000259" key="1">
    <source>
        <dbReference type="PROSITE" id="PS51272"/>
    </source>
</evidence>
<dbReference type="PANTHER" id="PTHR43308">
    <property type="entry name" value="OUTER MEMBRANE PROTEIN ALPHA-RELATED"/>
    <property type="match status" value="1"/>
</dbReference>
<sequence length="84" mass="9343">QDIQKIRAHIFTDVPSDFWAANSISTVTKANLMKGYSDGTFRPNQPMTREEVAALFNNITDDGTAAFLSSKFKDITSDRWSALA</sequence>
<dbReference type="AlphaFoldDB" id="W1XJX2"/>
<dbReference type="InterPro" id="IPR001119">
    <property type="entry name" value="SLH_dom"/>
</dbReference>
<reference evidence="2" key="1">
    <citation type="submission" date="2013-12" db="EMBL/GenBank/DDBJ databases">
        <title>A Varibaculum cambriense genome reconstructed from a premature infant gut community with otherwise low bacterial novelty that shifts toward anaerobic metabolism during the third week of life.</title>
        <authorList>
            <person name="Brown C.T."/>
            <person name="Sharon I."/>
            <person name="Thomas B.C."/>
            <person name="Castelle C.J."/>
            <person name="Morowitz M.J."/>
            <person name="Banfield J.F."/>
        </authorList>
    </citation>
    <scope>NUCLEOTIDE SEQUENCE</scope>
</reference>
<dbReference type="Pfam" id="PF00395">
    <property type="entry name" value="SLH"/>
    <property type="match status" value="1"/>
</dbReference>
<protein>
    <recommendedName>
        <fullName evidence="1">SLH domain-containing protein</fullName>
    </recommendedName>
</protein>
<evidence type="ECO:0000313" key="2">
    <source>
        <dbReference type="EMBL" id="ETJ30557.1"/>
    </source>
</evidence>
<feature type="non-terminal residue" evidence="2">
    <location>
        <position position="84"/>
    </location>
</feature>